<feature type="transmembrane region" description="Helical" evidence="1">
    <location>
        <begin position="164"/>
        <end position="183"/>
    </location>
</feature>
<protein>
    <submittedName>
        <fullName evidence="3">Hypothetical_protein</fullName>
    </submittedName>
</protein>
<evidence type="ECO:0000313" key="4">
    <source>
        <dbReference type="Proteomes" id="UP001642409"/>
    </source>
</evidence>
<dbReference type="EMBL" id="CAXDID020000558">
    <property type="protein sequence ID" value="CAL6102684.1"/>
    <property type="molecule type" value="Genomic_DNA"/>
</dbReference>
<evidence type="ECO:0000256" key="1">
    <source>
        <dbReference type="SAM" id="Phobius"/>
    </source>
</evidence>
<organism evidence="2">
    <name type="scientific">Hexamita inflata</name>
    <dbReference type="NCBI Taxonomy" id="28002"/>
    <lineage>
        <taxon>Eukaryota</taxon>
        <taxon>Metamonada</taxon>
        <taxon>Diplomonadida</taxon>
        <taxon>Hexamitidae</taxon>
        <taxon>Hexamitinae</taxon>
        <taxon>Hexamita</taxon>
    </lineage>
</organism>
<dbReference type="AlphaFoldDB" id="A0AA86NSJ8"/>
<keyword evidence="1" id="KW-0472">Membrane</keyword>
<reference evidence="2" key="1">
    <citation type="submission" date="2023-06" db="EMBL/GenBank/DDBJ databases">
        <authorList>
            <person name="Kurt Z."/>
        </authorList>
    </citation>
    <scope>NUCLEOTIDE SEQUENCE</scope>
</reference>
<gene>
    <name evidence="2" type="ORF">HINF_LOCUS12321</name>
    <name evidence="3" type="ORF">HINF_LOCUS71782</name>
</gene>
<keyword evidence="1" id="KW-0812">Transmembrane</keyword>
<reference evidence="3 4" key="2">
    <citation type="submission" date="2024-07" db="EMBL/GenBank/DDBJ databases">
        <authorList>
            <person name="Akdeniz Z."/>
        </authorList>
    </citation>
    <scope>NUCLEOTIDE SEQUENCE [LARGE SCALE GENOMIC DNA]</scope>
</reference>
<accession>A0AA86NSJ8</accession>
<proteinExistence type="predicted"/>
<evidence type="ECO:0000313" key="3">
    <source>
        <dbReference type="EMBL" id="CAL6102684.1"/>
    </source>
</evidence>
<feature type="transmembrane region" description="Helical" evidence="1">
    <location>
        <begin position="55"/>
        <end position="76"/>
    </location>
</feature>
<evidence type="ECO:0000313" key="2">
    <source>
        <dbReference type="EMBL" id="CAI9924676.1"/>
    </source>
</evidence>
<comment type="caution">
    <text evidence="2">The sequence shown here is derived from an EMBL/GenBank/DDBJ whole genome shotgun (WGS) entry which is preliminary data.</text>
</comment>
<keyword evidence="4" id="KW-1185">Reference proteome</keyword>
<name>A0AA86NSJ8_9EUKA</name>
<sequence>MKLTRIINNFYPHFLPLSAFTIYPSISWYNATIPVSQLLNSNIPTPKFLFLSKMLIYQQICPLIPPLFSILFITLINSLGCVQYSLQNTCMIVYCNVLFQTPSSSKTRAARSKIICKRFSSEQISQNSASQFQNTRSSIVNDDGSHSQLNDCLLPSLRITFRSILIYFHLFSFQFINSSLLFFKVSKNM</sequence>
<dbReference type="EMBL" id="CATOUU010000320">
    <property type="protein sequence ID" value="CAI9924676.1"/>
    <property type="molecule type" value="Genomic_DNA"/>
</dbReference>
<keyword evidence="1" id="KW-1133">Transmembrane helix</keyword>
<dbReference type="Proteomes" id="UP001642409">
    <property type="component" value="Unassembled WGS sequence"/>
</dbReference>